<evidence type="ECO:0000313" key="7">
    <source>
        <dbReference type="EMBL" id="EJP73688.1"/>
    </source>
</evidence>
<evidence type="ECO:0000256" key="4">
    <source>
        <dbReference type="ARBA" id="ARBA00022989"/>
    </source>
</evidence>
<gene>
    <name evidence="7" type="ORF">NT02SARS_0216</name>
</gene>
<evidence type="ECO:0000256" key="1">
    <source>
        <dbReference type="ARBA" id="ARBA00004141"/>
    </source>
</evidence>
<dbReference type="Pfam" id="PF00209">
    <property type="entry name" value="SNF"/>
    <property type="match status" value="2"/>
</dbReference>
<organism evidence="7 8">
    <name type="scientific">SAR86 cluster bacterium SAR86B</name>
    <dbReference type="NCBI Taxonomy" id="1123867"/>
    <lineage>
        <taxon>Bacteria</taxon>
        <taxon>Pseudomonadati</taxon>
        <taxon>Pseudomonadota</taxon>
        <taxon>Gammaproteobacteria</taxon>
        <taxon>SAR86 cluster</taxon>
    </lineage>
</organism>
<keyword evidence="3 6" id="KW-0812">Transmembrane</keyword>
<feature type="transmembrane region" description="Helical" evidence="6">
    <location>
        <begin position="148"/>
        <end position="167"/>
    </location>
</feature>
<name>J5KH91_9GAMM</name>
<dbReference type="NCBIfam" id="NF037979">
    <property type="entry name" value="Na_transp"/>
    <property type="match status" value="1"/>
</dbReference>
<keyword evidence="2" id="KW-0813">Transport</keyword>
<evidence type="ECO:0000256" key="6">
    <source>
        <dbReference type="SAM" id="Phobius"/>
    </source>
</evidence>
<feature type="transmembrane region" description="Helical" evidence="6">
    <location>
        <begin position="221"/>
        <end position="245"/>
    </location>
</feature>
<dbReference type="InterPro" id="IPR000175">
    <property type="entry name" value="Na/ntran_symport"/>
</dbReference>
<protein>
    <submittedName>
        <fullName evidence="7">Sodium:neurotransmitter symporter family protein</fullName>
    </submittedName>
</protein>
<dbReference type="PANTHER" id="PTHR42948">
    <property type="entry name" value="TRANSPORTER"/>
    <property type="match status" value="1"/>
</dbReference>
<dbReference type="InterPro" id="IPR047218">
    <property type="entry name" value="YocR/YhdH-like"/>
</dbReference>
<dbReference type="PROSITE" id="PS50267">
    <property type="entry name" value="NA_NEUROTRAN_SYMP_3"/>
    <property type="match status" value="1"/>
</dbReference>
<feature type="transmembrane region" description="Helical" evidence="6">
    <location>
        <begin position="348"/>
        <end position="366"/>
    </location>
</feature>
<feature type="transmembrane region" description="Helical" evidence="6">
    <location>
        <begin position="386"/>
        <end position="407"/>
    </location>
</feature>
<feature type="transmembrane region" description="Helical" evidence="6">
    <location>
        <begin position="12"/>
        <end position="34"/>
    </location>
</feature>
<dbReference type="AlphaFoldDB" id="J5KH91"/>
<dbReference type="PANTHER" id="PTHR42948:SF1">
    <property type="entry name" value="TRANSPORTER"/>
    <property type="match status" value="1"/>
</dbReference>
<keyword evidence="5 6" id="KW-0472">Membrane</keyword>
<dbReference type="PRINTS" id="PR00176">
    <property type="entry name" value="NANEUSMPORT"/>
</dbReference>
<dbReference type="GO" id="GO:0016020">
    <property type="term" value="C:membrane"/>
    <property type="evidence" value="ECO:0007669"/>
    <property type="project" value="UniProtKB-SubCell"/>
</dbReference>
<dbReference type="EMBL" id="JH611165">
    <property type="protein sequence ID" value="EJP73688.1"/>
    <property type="molecule type" value="Genomic_DNA"/>
</dbReference>
<evidence type="ECO:0000256" key="5">
    <source>
        <dbReference type="ARBA" id="ARBA00023136"/>
    </source>
</evidence>
<dbReference type="Proteomes" id="UP000010116">
    <property type="component" value="Unassembled WGS sequence"/>
</dbReference>
<evidence type="ECO:0000313" key="8">
    <source>
        <dbReference type="Proteomes" id="UP000010116"/>
    </source>
</evidence>
<feature type="transmembrane region" description="Helical" evidence="6">
    <location>
        <begin position="427"/>
        <end position="445"/>
    </location>
</feature>
<dbReference type="SUPFAM" id="SSF161070">
    <property type="entry name" value="SNF-like"/>
    <property type="match status" value="1"/>
</dbReference>
<sequence>MKIKESLKTHGQWVGKWTFILAATGSAVGLGNIWGFPYKAGTNGGGAFVLIYLACILIVGLPIMMSEIFLGRRSGTSPVNAIRIAAYDTNSSQSWRFVGWSGLAAGIFILSFYSVIAGICINYIFIAAQSSEIVNSAEKFNEVTSSPYNLLFWHSLFIFLTAFIVSLGIKSGIERMVKILMPMLGFLLIFMVISSAINGDFNKAIEFLFAPDFDQVNSQTFLSAMGQAFFSLSLGMGSIMAYGAYMPKDENIVSTSFSVGSLDTLVAILAGLAIFPIIFAFNMEPNSGPGLVFISILTAFNQMEFGNFLGPIFFILLTIAALSSSISLLEPSVAYFAEKQILSRKSSAIAISLFAWTLGIGSALSFNLLSDFYIYDRNFLDFMDFIANQILLPLGGMLIAIFVGWFIPDNLIKEETGDFALFKVWKFFIKFVAPTAVFIIFVSQFI</sequence>
<keyword evidence="4 6" id="KW-1133">Transmembrane helix</keyword>
<feature type="transmembrane region" description="Helical" evidence="6">
    <location>
        <begin position="179"/>
        <end position="201"/>
    </location>
</feature>
<feature type="transmembrane region" description="Helical" evidence="6">
    <location>
        <begin position="103"/>
        <end position="128"/>
    </location>
</feature>
<comment type="subcellular location">
    <subcellularLocation>
        <location evidence="1">Membrane</location>
        <topology evidence="1">Multi-pass membrane protein</topology>
    </subcellularLocation>
</comment>
<dbReference type="HOGENOM" id="CLU_006855_3_4_6"/>
<dbReference type="InterPro" id="IPR037272">
    <property type="entry name" value="SNS_sf"/>
</dbReference>
<evidence type="ECO:0000256" key="3">
    <source>
        <dbReference type="ARBA" id="ARBA00022692"/>
    </source>
</evidence>
<evidence type="ECO:0000256" key="2">
    <source>
        <dbReference type="ARBA" id="ARBA00022448"/>
    </source>
</evidence>
<feature type="transmembrane region" description="Helical" evidence="6">
    <location>
        <begin position="312"/>
        <end position="336"/>
    </location>
</feature>
<feature type="transmembrane region" description="Helical" evidence="6">
    <location>
        <begin position="257"/>
        <end position="281"/>
    </location>
</feature>
<reference evidence="7 8" key="1">
    <citation type="journal article" date="2012" name="ISME J.">
        <title>Genomic insights to SAR86, an abundant and uncultivated marine bacterial lineage.</title>
        <authorList>
            <person name="Dupont C.L."/>
            <person name="Rusch D.B."/>
            <person name="Yooseph S."/>
            <person name="Lombardo M.J."/>
            <person name="Richter R.A."/>
            <person name="Valas R."/>
            <person name="Novotny M."/>
            <person name="Yee-Greenbaum J."/>
            <person name="Selengut J.D."/>
            <person name="Haft D.H."/>
            <person name="Halpern A.L."/>
            <person name="Lasken R.S."/>
            <person name="Nealson K."/>
            <person name="Friedman R."/>
            <person name="Venter J.C."/>
        </authorList>
    </citation>
    <scope>NUCLEOTIDE SEQUENCE [LARGE SCALE GENOMIC DNA]</scope>
</reference>
<proteinExistence type="predicted"/>
<dbReference type="CDD" id="cd10336">
    <property type="entry name" value="SLC6sbd_Tyt1-Like"/>
    <property type="match status" value="1"/>
</dbReference>
<feature type="transmembrane region" description="Helical" evidence="6">
    <location>
        <begin position="46"/>
        <end position="64"/>
    </location>
</feature>
<accession>J5KH91</accession>